<feature type="region of interest" description="Disordered" evidence="1">
    <location>
        <begin position="1"/>
        <end position="30"/>
    </location>
</feature>
<accession>A0ABP4ZQR1</accession>
<evidence type="ECO:0000313" key="2">
    <source>
        <dbReference type="EMBL" id="GAA1868023.1"/>
    </source>
</evidence>
<dbReference type="SUPFAM" id="SSF50969">
    <property type="entry name" value="YVTN repeat-like/Quinoprotein amine dehydrogenase"/>
    <property type="match status" value="1"/>
</dbReference>
<organism evidence="2 3">
    <name type="scientific">Myceligenerans crystallogenes</name>
    <dbReference type="NCBI Taxonomy" id="316335"/>
    <lineage>
        <taxon>Bacteria</taxon>
        <taxon>Bacillati</taxon>
        <taxon>Actinomycetota</taxon>
        <taxon>Actinomycetes</taxon>
        <taxon>Micrococcales</taxon>
        <taxon>Promicromonosporaceae</taxon>
        <taxon>Myceligenerans</taxon>
    </lineage>
</organism>
<dbReference type="RefSeq" id="WP_344103966.1">
    <property type="nucleotide sequence ID" value="NZ_BAAANL010000005.1"/>
</dbReference>
<feature type="region of interest" description="Disordered" evidence="1">
    <location>
        <begin position="51"/>
        <end position="84"/>
    </location>
</feature>
<reference evidence="3" key="1">
    <citation type="journal article" date="2019" name="Int. J. Syst. Evol. Microbiol.">
        <title>The Global Catalogue of Microorganisms (GCM) 10K type strain sequencing project: providing services to taxonomists for standard genome sequencing and annotation.</title>
        <authorList>
            <consortium name="The Broad Institute Genomics Platform"/>
            <consortium name="The Broad Institute Genome Sequencing Center for Infectious Disease"/>
            <person name="Wu L."/>
            <person name="Ma J."/>
        </authorList>
    </citation>
    <scope>NUCLEOTIDE SEQUENCE [LARGE SCALE GENOMIC DNA]</scope>
    <source>
        <strain evidence="3">JCM 14326</strain>
    </source>
</reference>
<evidence type="ECO:0000256" key="1">
    <source>
        <dbReference type="SAM" id="MobiDB-lite"/>
    </source>
</evidence>
<dbReference type="NCBIfam" id="NF038015">
    <property type="entry name" value="AztD"/>
    <property type="match status" value="1"/>
</dbReference>
<dbReference type="InterPro" id="IPR047697">
    <property type="entry name" value="AztD-like"/>
</dbReference>
<proteinExistence type="predicted"/>
<gene>
    <name evidence="2" type="primary">aztD</name>
    <name evidence="2" type="ORF">GCM10009751_28180</name>
</gene>
<name>A0ABP4ZQR1_9MICO</name>
<evidence type="ECO:0000313" key="3">
    <source>
        <dbReference type="Proteomes" id="UP001501094"/>
    </source>
</evidence>
<sequence>MSDTTMKTVHRTPGPHDGRGTAATAGRSRRGGAAALALAVPVALLAACAAPEQGGSSGDPAASSSQAPSPTASRAATESQARTPRIAVTYDGGIKVLDAMSLEEVGDLPLDGFNRLNPAGDGRHLLVSTTGGFQVLDLGTWAEAHGDHAHYWTSDPALLDVRYEATEPGHVVVHEGRTALFDDGTGHVTVVDSEHVAEGEADREYTTPSAHHGVAIELSDDTLVVSEGTEEERSGIRVLDADDEEIAAGDDCPGVHGEAVAAHEAVVIGCEDGALVYADGKITHVDVPDEYGRIGNQAGSEDSPIVLGDYKTDPDAELERPERVSLIDTRTAGHTLVDLPASYSFRSIGRGPDGEALVLGTDGKLHVIDPESGKITDSIPVVDEWTEPAEWQEPRPAVLTLDGSVYVTDPANQQIHAVDLVEGEVWKSADVGVVPNEVNGVEGELPAEDAHEGHGHEDEHEHEDEHGHEDEHDESH</sequence>
<comment type="caution">
    <text evidence="2">The sequence shown here is derived from an EMBL/GenBank/DDBJ whole genome shotgun (WGS) entry which is preliminary data.</text>
</comment>
<protein>
    <submittedName>
        <fullName evidence="2">Zinc metallochaperone AztD</fullName>
    </submittedName>
</protein>
<dbReference type="Proteomes" id="UP001501094">
    <property type="component" value="Unassembled WGS sequence"/>
</dbReference>
<feature type="compositionally biased region" description="Low complexity" evidence="1">
    <location>
        <begin position="58"/>
        <end position="76"/>
    </location>
</feature>
<dbReference type="Gene3D" id="2.130.10.10">
    <property type="entry name" value="YVTN repeat-like/Quinoprotein amine dehydrogenase"/>
    <property type="match status" value="1"/>
</dbReference>
<dbReference type="InterPro" id="IPR015943">
    <property type="entry name" value="WD40/YVTN_repeat-like_dom_sf"/>
</dbReference>
<dbReference type="InterPro" id="IPR011044">
    <property type="entry name" value="Quino_amine_DH_bsu"/>
</dbReference>
<feature type="region of interest" description="Disordered" evidence="1">
    <location>
        <begin position="441"/>
        <end position="476"/>
    </location>
</feature>
<keyword evidence="3" id="KW-1185">Reference proteome</keyword>
<dbReference type="EMBL" id="BAAANL010000005">
    <property type="protein sequence ID" value="GAA1868023.1"/>
    <property type="molecule type" value="Genomic_DNA"/>
</dbReference>
<feature type="compositionally biased region" description="Basic and acidic residues" evidence="1">
    <location>
        <begin position="448"/>
        <end position="476"/>
    </location>
</feature>
<feature type="compositionally biased region" description="Low complexity" evidence="1">
    <location>
        <begin position="20"/>
        <end position="30"/>
    </location>
</feature>